<accession>A0ABP4AIT8</accession>
<proteinExistence type="predicted"/>
<feature type="domain" description="Carboxymuconolactone decarboxylase-like" evidence="1">
    <location>
        <begin position="41"/>
        <end position="123"/>
    </location>
</feature>
<evidence type="ECO:0000313" key="2">
    <source>
        <dbReference type="EMBL" id="GAA0936113.1"/>
    </source>
</evidence>
<dbReference type="EMBL" id="BAAAHP010000075">
    <property type="protein sequence ID" value="GAA0936113.1"/>
    <property type="molecule type" value="Genomic_DNA"/>
</dbReference>
<evidence type="ECO:0000259" key="1">
    <source>
        <dbReference type="Pfam" id="PF02627"/>
    </source>
</evidence>
<dbReference type="InterPro" id="IPR003779">
    <property type="entry name" value="CMD-like"/>
</dbReference>
<sequence>MARLDYAASDLTGPDGDIAERIRARRGGGLTPLDRMLLHSPPLAEGWNGLLGAVRTASTLAADVRELAILRIAALNGADYEWRAHEPIGRDGGLTDDDLAVLRGEREPDALAPRLAAVLAYTDAMTTRVTVPDDVFAELRDHFSDREVVELTVTVGTYNLVSRFLVALEVGSERDREAA</sequence>
<comment type="caution">
    <text evidence="2">The sequence shown here is derived from an EMBL/GenBank/DDBJ whole genome shotgun (WGS) entry which is preliminary data.</text>
</comment>
<keyword evidence="3" id="KW-1185">Reference proteome</keyword>
<evidence type="ECO:0000313" key="3">
    <source>
        <dbReference type="Proteomes" id="UP001499967"/>
    </source>
</evidence>
<gene>
    <name evidence="2" type="ORF">GCM10009559_28170</name>
</gene>
<dbReference type="Pfam" id="PF02627">
    <property type="entry name" value="CMD"/>
    <property type="match status" value="1"/>
</dbReference>
<dbReference type="InterPro" id="IPR029032">
    <property type="entry name" value="AhpD-like"/>
</dbReference>
<organism evidence="2 3">
    <name type="scientific">Pseudonocardia zijingensis</name>
    <dbReference type="NCBI Taxonomy" id="153376"/>
    <lineage>
        <taxon>Bacteria</taxon>
        <taxon>Bacillati</taxon>
        <taxon>Actinomycetota</taxon>
        <taxon>Actinomycetes</taxon>
        <taxon>Pseudonocardiales</taxon>
        <taxon>Pseudonocardiaceae</taxon>
        <taxon>Pseudonocardia</taxon>
    </lineage>
</organism>
<name>A0ABP4AIT8_9PSEU</name>
<dbReference type="Proteomes" id="UP001499967">
    <property type="component" value="Unassembled WGS sequence"/>
</dbReference>
<dbReference type="Gene3D" id="1.20.1290.10">
    <property type="entry name" value="AhpD-like"/>
    <property type="match status" value="1"/>
</dbReference>
<dbReference type="RefSeq" id="WP_343941799.1">
    <property type="nucleotide sequence ID" value="NZ_BAAAHP010000075.1"/>
</dbReference>
<dbReference type="PANTHER" id="PTHR34846:SF11">
    <property type="entry name" value="4-CARBOXYMUCONOLACTONE DECARBOXYLASE FAMILY PROTEIN (AFU_ORTHOLOGUE AFUA_6G11590)"/>
    <property type="match status" value="1"/>
</dbReference>
<protein>
    <submittedName>
        <fullName evidence="2">Carboxymuconolactone decarboxylase family protein</fullName>
    </submittedName>
</protein>
<dbReference type="SUPFAM" id="SSF69118">
    <property type="entry name" value="AhpD-like"/>
    <property type="match status" value="1"/>
</dbReference>
<reference evidence="3" key="1">
    <citation type="journal article" date="2019" name="Int. J. Syst. Evol. Microbiol.">
        <title>The Global Catalogue of Microorganisms (GCM) 10K type strain sequencing project: providing services to taxonomists for standard genome sequencing and annotation.</title>
        <authorList>
            <consortium name="The Broad Institute Genomics Platform"/>
            <consortium name="The Broad Institute Genome Sequencing Center for Infectious Disease"/>
            <person name="Wu L."/>
            <person name="Ma J."/>
        </authorList>
    </citation>
    <scope>NUCLEOTIDE SEQUENCE [LARGE SCALE GENOMIC DNA]</scope>
    <source>
        <strain evidence="3">JCM 11117</strain>
    </source>
</reference>
<dbReference type="PANTHER" id="PTHR34846">
    <property type="entry name" value="4-CARBOXYMUCONOLACTONE DECARBOXYLASE FAMILY PROTEIN (AFU_ORTHOLOGUE AFUA_6G11590)"/>
    <property type="match status" value="1"/>
</dbReference>